<feature type="transmembrane region" description="Helical" evidence="10">
    <location>
        <begin position="111"/>
        <end position="130"/>
    </location>
</feature>
<dbReference type="GO" id="GO:0005886">
    <property type="term" value="C:plasma membrane"/>
    <property type="evidence" value="ECO:0007669"/>
    <property type="project" value="TreeGrafter"/>
</dbReference>
<dbReference type="STRING" id="1121922.GCA_000428905_00564"/>
<evidence type="ECO:0000313" key="13">
    <source>
        <dbReference type="EMBL" id="GAC29670.1"/>
    </source>
</evidence>
<protein>
    <submittedName>
        <fullName evidence="13">Monovalent cation:H+ antiporter-2, CPA2 family</fullName>
    </submittedName>
</protein>
<dbReference type="InterPro" id="IPR036721">
    <property type="entry name" value="RCK_C_sf"/>
</dbReference>
<feature type="transmembrane region" description="Helical" evidence="10">
    <location>
        <begin position="217"/>
        <end position="250"/>
    </location>
</feature>
<evidence type="ECO:0000256" key="2">
    <source>
        <dbReference type="ARBA" id="ARBA00022448"/>
    </source>
</evidence>
<dbReference type="InterPro" id="IPR006037">
    <property type="entry name" value="RCK_C"/>
</dbReference>
<keyword evidence="9 10" id="KW-0472">Membrane</keyword>
<evidence type="ECO:0000259" key="11">
    <source>
        <dbReference type="PROSITE" id="PS51201"/>
    </source>
</evidence>
<dbReference type="EMBL" id="BAEQ01000049">
    <property type="protein sequence ID" value="GAC29670.1"/>
    <property type="molecule type" value="Genomic_DNA"/>
</dbReference>
<dbReference type="GO" id="GO:1902600">
    <property type="term" value="P:proton transmembrane transport"/>
    <property type="evidence" value="ECO:0007669"/>
    <property type="project" value="InterPro"/>
</dbReference>
<evidence type="ECO:0000256" key="7">
    <source>
        <dbReference type="ARBA" id="ARBA00022989"/>
    </source>
</evidence>
<dbReference type="Pfam" id="PF02080">
    <property type="entry name" value="TrkA_C"/>
    <property type="match status" value="1"/>
</dbReference>
<dbReference type="SUPFAM" id="SSF51735">
    <property type="entry name" value="NAD(P)-binding Rossmann-fold domains"/>
    <property type="match status" value="1"/>
</dbReference>
<dbReference type="GO" id="GO:0008324">
    <property type="term" value="F:monoatomic cation transmembrane transporter activity"/>
    <property type="evidence" value="ECO:0007669"/>
    <property type="project" value="InterPro"/>
</dbReference>
<dbReference type="AlphaFoldDB" id="K7A2D7"/>
<dbReference type="GO" id="GO:0006813">
    <property type="term" value="P:potassium ion transport"/>
    <property type="evidence" value="ECO:0007669"/>
    <property type="project" value="UniProtKB-KW"/>
</dbReference>
<feature type="transmembrane region" description="Helical" evidence="10">
    <location>
        <begin position="150"/>
        <end position="169"/>
    </location>
</feature>
<dbReference type="PANTHER" id="PTHR46157:SF4">
    <property type="entry name" value="K(+) EFFLUX ANTIPORTER 3, CHLOROPLASTIC"/>
    <property type="match status" value="1"/>
</dbReference>
<comment type="caution">
    <text evidence="13">The sequence shown here is derived from an EMBL/GenBank/DDBJ whole genome shotgun (WGS) entry which is preliminary data.</text>
</comment>
<dbReference type="SUPFAM" id="SSF116726">
    <property type="entry name" value="TrkA C-terminal domain-like"/>
    <property type="match status" value="1"/>
</dbReference>
<keyword evidence="6" id="KW-0630">Potassium</keyword>
<dbReference type="PROSITE" id="PS51201">
    <property type="entry name" value="RCK_N"/>
    <property type="match status" value="1"/>
</dbReference>
<evidence type="ECO:0000259" key="12">
    <source>
        <dbReference type="PROSITE" id="PS51202"/>
    </source>
</evidence>
<feature type="transmembrane region" description="Helical" evidence="10">
    <location>
        <begin position="358"/>
        <end position="374"/>
    </location>
</feature>
<feature type="transmembrane region" description="Helical" evidence="10">
    <location>
        <begin position="175"/>
        <end position="197"/>
    </location>
</feature>
<dbReference type="Gene3D" id="3.30.70.1450">
    <property type="entry name" value="Regulator of K+ conductance, C-terminal domain"/>
    <property type="match status" value="1"/>
</dbReference>
<keyword evidence="14" id="KW-1185">Reference proteome</keyword>
<keyword evidence="8" id="KW-0406">Ion transport</keyword>
<evidence type="ECO:0000256" key="8">
    <source>
        <dbReference type="ARBA" id="ARBA00023065"/>
    </source>
</evidence>
<proteinExistence type="predicted"/>
<accession>K7A2D7</accession>
<keyword evidence="2" id="KW-0813">Transport</keyword>
<evidence type="ECO:0000256" key="6">
    <source>
        <dbReference type="ARBA" id="ARBA00022958"/>
    </source>
</evidence>
<feature type="transmembrane region" description="Helical" evidence="10">
    <location>
        <begin position="324"/>
        <end position="346"/>
    </location>
</feature>
<feature type="transmembrane region" description="Helical" evidence="10">
    <location>
        <begin position="54"/>
        <end position="71"/>
    </location>
</feature>
<evidence type="ECO:0000313" key="14">
    <source>
        <dbReference type="Proteomes" id="UP000006251"/>
    </source>
</evidence>
<dbReference type="PROSITE" id="PS51202">
    <property type="entry name" value="RCK_C"/>
    <property type="match status" value="1"/>
</dbReference>
<dbReference type="PANTHER" id="PTHR46157">
    <property type="entry name" value="K(+) EFFLUX ANTIPORTER 3, CHLOROPLASTIC"/>
    <property type="match status" value="1"/>
</dbReference>
<comment type="subcellular location">
    <subcellularLocation>
        <location evidence="1">Membrane</location>
        <topology evidence="1">Multi-pass membrane protein</topology>
    </subcellularLocation>
</comment>
<evidence type="ECO:0000256" key="9">
    <source>
        <dbReference type="ARBA" id="ARBA00023136"/>
    </source>
</evidence>
<feature type="domain" description="RCK N-terminal" evidence="11">
    <location>
        <begin position="406"/>
        <end position="523"/>
    </location>
</feature>
<dbReference type="Gene3D" id="1.20.1530.20">
    <property type="match status" value="1"/>
</dbReference>
<feature type="domain" description="RCK C-terminal" evidence="12">
    <location>
        <begin position="570"/>
        <end position="655"/>
    </location>
</feature>
<organism evidence="13 14">
    <name type="scientific">Brumicola pallidula DSM 14239 = ACAM 615</name>
    <dbReference type="NCBI Taxonomy" id="1121922"/>
    <lineage>
        <taxon>Bacteria</taxon>
        <taxon>Pseudomonadati</taxon>
        <taxon>Pseudomonadota</taxon>
        <taxon>Gammaproteobacteria</taxon>
        <taxon>Alteromonadales</taxon>
        <taxon>Alteromonadaceae</taxon>
        <taxon>Brumicola</taxon>
    </lineage>
</organism>
<dbReference type="GO" id="GO:0015297">
    <property type="term" value="F:antiporter activity"/>
    <property type="evidence" value="ECO:0007669"/>
    <property type="project" value="UniProtKB-KW"/>
</dbReference>
<keyword evidence="7 10" id="KW-1133">Transmembrane helix</keyword>
<dbReference type="Pfam" id="PF02254">
    <property type="entry name" value="TrkA_N"/>
    <property type="match status" value="1"/>
</dbReference>
<evidence type="ECO:0000256" key="10">
    <source>
        <dbReference type="SAM" id="Phobius"/>
    </source>
</evidence>
<dbReference type="InterPro" id="IPR003148">
    <property type="entry name" value="RCK_N"/>
</dbReference>
<feature type="transmembrane region" description="Helical" evidence="10">
    <location>
        <begin position="297"/>
        <end position="318"/>
    </location>
</feature>
<name>K7A2D7_9ALTE</name>
<feature type="transmembrane region" description="Helical" evidence="10">
    <location>
        <begin position="6"/>
        <end position="22"/>
    </location>
</feature>
<dbReference type="OrthoDB" id="9781411at2"/>
<feature type="transmembrane region" description="Helical" evidence="10">
    <location>
        <begin position="29"/>
        <end position="48"/>
    </location>
</feature>
<dbReference type="InterPro" id="IPR038770">
    <property type="entry name" value="Na+/solute_symporter_sf"/>
</dbReference>
<dbReference type="Gene3D" id="3.40.50.720">
    <property type="entry name" value="NAD(P)-binding Rossmann-like Domain"/>
    <property type="match status" value="1"/>
</dbReference>
<dbReference type="InterPro" id="IPR036291">
    <property type="entry name" value="NAD(P)-bd_dom_sf"/>
</dbReference>
<keyword evidence="3" id="KW-0050">Antiport</keyword>
<keyword evidence="5 10" id="KW-0812">Transmembrane</keyword>
<evidence type="ECO:0000256" key="5">
    <source>
        <dbReference type="ARBA" id="ARBA00022692"/>
    </source>
</evidence>
<dbReference type="Proteomes" id="UP000006251">
    <property type="component" value="Unassembled WGS sequence"/>
</dbReference>
<feature type="transmembrane region" description="Helical" evidence="10">
    <location>
        <begin position="83"/>
        <end position="105"/>
    </location>
</feature>
<keyword evidence="4" id="KW-0633">Potassium transport</keyword>
<dbReference type="InterPro" id="IPR006153">
    <property type="entry name" value="Cation/H_exchanger_TM"/>
</dbReference>
<reference evidence="14" key="1">
    <citation type="journal article" date="2014" name="Environ. Microbiol.">
        <title>Comparative genomics of the marine bacterial genus Glaciecola reveals the high degree of genomic diversity and genomic characteristic for cold adaptation.</title>
        <authorList>
            <person name="Qin Q.L."/>
            <person name="Xie B.B."/>
            <person name="Yu Y."/>
            <person name="Shu Y.L."/>
            <person name="Rong J.C."/>
            <person name="Zhang Y.J."/>
            <person name="Zhao D.L."/>
            <person name="Chen X.L."/>
            <person name="Zhang X.Y."/>
            <person name="Chen B."/>
            <person name="Zhou B.C."/>
            <person name="Zhang Y.Z."/>
        </authorList>
    </citation>
    <scope>NUCLEOTIDE SEQUENCE [LARGE SCALE GENOMIC DNA]</scope>
    <source>
        <strain evidence="14">ACAM 615</strain>
    </source>
</reference>
<evidence type="ECO:0000256" key="1">
    <source>
        <dbReference type="ARBA" id="ARBA00004141"/>
    </source>
</evidence>
<sequence>MDQVFINIIALMALSVFLVWCFKRVGLPAILAYLLVGVMAGPEVLSLYSDPDQMHFLAEVGIVFLLFSLGLEFSLPKLIAMRNLVFGVGAGQMLLTTALFAGIALLLDQSISTSIIIGGMVALSSTAIVIKQIDDAGRLNTPRSQMAVSILLFQDLAVVPFLIAIPLLAPGSEQSVGFALLMALLKGVVVVVLLLSVGRWLLPRIFNEVARTRTDELFVLTTILVALLAAWITYAFGLSMALGAFLAGMMLSESQYRHQLEADIRPFRDILMGLFFITVGMKLELNVLFFEFHWVMLGLIVMVVLKTLVVGISAIIFKQNRQDAWAAGMKLAQLGEFSFVIAALAVQNQVISSQQSSMIISIGLLSMVITPWLINVSGKFAQWIAPNKKIEAIITQPNQSEAKDLRNHVLILGFGRVGQSVARMLKLEGIKYVAIDYDPIRVYESRSAGQNVMFGDVSQRDLLKSAGIENAQLALITFDQHDRALKVVNVITALKPGMTVVVRTRKDFQPDDFYSAGASQVVPEIQEGSLMLVSQVLHYAGVPMSRILKRVRNERKKGYQHMHGFYPGETTEISYGTKDKLEFMHAVVLSEGAFAVNKTINELDIERRRVKVTGLRRNNIEIEEPDPDTLILANDVLVISGKPRRVERIENFLLYGN</sequence>
<dbReference type="RefSeq" id="WP_006012900.1">
    <property type="nucleotide sequence ID" value="NZ_BAEQ01000049.1"/>
</dbReference>
<evidence type="ECO:0000256" key="3">
    <source>
        <dbReference type="ARBA" id="ARBA00022449"/>
    </source>
</evidence>
<dbReference type="Pfam" id="PF00999">
    <property type="entry name" value="Na_H_Exchanger"/>
    <property type="match status" value="1"/>
</dbReference>
<gene>
    <name evidence="13" type="ORF">GPAL_2819</name>
</gene>
<evidence type="ECO:0000256" key="4">
    <source>
        <dbReference type="ARBA" id="ARBA00022538"/>
    </source>
</evidence>